<organism evidence="2 3">
    <name type="scientific">Teladorsagia circumcincta</name>
    <name type="common">Brown stomach worm</name>
    <name type="synonym">Ostertagia circumcincta</name>
    <dbReference type="NCBI Taxonomy" id="45464"/>
    <lineage>
        <taxon>Eukaryota</taxon>
        <taxon>Metazoa</taxon>
        <taxon>Ecdysozoa</taxon>
        <taxon>Nematoda</taxon>
        <taxon>Chromadorea</taxon>
        <taxon>Rhabditida</taxon>
        <taxon>Rhabditina</taxon>
        <taxon>Rhabditomorpha</taxon>
        <taxon>Strongyloidea</taxon>
        <taxon>Trichostrongylidae</taxon>
        <taxon>Teladorsagia</taxon>
    </lineage>
</organism>
<reference evidence="2 3" key="1">
    <citation type="submission" date="2015-09" db="EMBL/GenBank/DDBJ databases">
        <title>Draft genome of the parasitic nematode Teladorsagia circumcincta isolate WARC Sus (inbred).</title>
        <authorList>
            <person name="Mitreva M."/>
        </authorList>
    </citation>
    <scope>NUCLEOTIDE SEQUENCE [LARGE SCALE GENOMIC DNA]</scope>
    <source>
        <strain evidence="2 3">S</strain>
    </source>
</reference>
<gene>
    <name evidence="2" type="ORF">TELCIR_12014</name>
</gene>
<evidence type="ECO:0000313" key="2">
    <source>
        <dbReference type="EMBL" id="PIO66276.1"/>
    </source>
</evidence>
<accession>A0A2G9U7P0</accession>
<name>A0A2G9U7P0_TELCI</name>
<dbReference type="OrthoDB" id="6017153at2759"/>
<proteinExistence type="predicted"/>
<dbReference type="Gene3D" id="3.40.50.1380">
    <property type="entry name" value="Methylglyoxal synthase-like domain"/>
    <property type="match status" value="1"/>
</dbReference>
<sequence length="138" mass="15031">MTEERLAILSVWDKAGICELADGLHEAGLTLVASGGTAVTLREHGLPVKENELKEMPCKAKAAMTDLMMRMLRVLSNRSDDLYDVQIQSGGVSLEERRFLAFKVDSEHWKRRVATAARFGAGDIGVMCGFVAAAAPPR</sequence>
<dbReference type="InterPro" id="IPR036914">
    <property type="entry name" value="MGS-like_dom_sf"/>
</dbReference>
<dbReference type="Proteomes" id="UP000230423">
    <property type="component" value="Unassembled WGS sequence"/>
</dbReference>
<keyword evidence="3" id="KW-1185">Reference proteome</keyword>
<dbReference type="InterPro" id="IPR011607">
    <property type="entry name" value="MGS-like_dom"/>
</dbReference>
<feature type="domain" description="MGS-like" evidence="1">
    <location>
        <begin position="16"/>
        <end position="53"/>
    </location>
</feature>
<dbReference type="SUPFAM" id="SSF52335">
    <property type="entry name" value="Methylglyoxal synthase-like"/>
    <property type="match status" value="1"/>
</dbReference>
<dbReference type="EMBL" id="KZ348377">
    <property type="protein sequence ID" value="PIO66276.1"/>
    <property type="molecule type" value="Genomic_DNA"/>
</dbReference>
<protein>
    <submittedName>
        <fullName evidence="2">MGS-like domain protein</fullName>
    </submittedName>
</protein>
<dbReference type="AlphaFoldDB" id="A0A2G9U7P0"/>
<evidence type="ECO:0000259" key="1">
    <source>
        <dbReference type="Pfam" id="PF02142"/>
    </source>
</evidence>
<evidence type="ECO:0000313" key="3">
    <source>
        <dbReference type="Proteomes" id="UP000230423"/>
    </source>
</evidence>
<dbReference type="Pfam" id="PF02142">
    <property type="entry name" value="MGS"/>
    <property type="match status" value="1"/>
</dbReference>